<name>A0A1Y6MIB6_9GAMM</name>
<evidence type="ECO:0000259" key="2">
    <source>
        <dbReference type="PROSITE" id="PS50110"/>
    </source>
</evidence>
<dbReference type="PANTHER" id="PTHR43228">
    <property type="entry name" value="TWO-COMPONENT RESPONSE REGULATOR"/>
    <property type="match status" value="1"/>
</dbReference>
<keyword evidence="4" id="KW-1185">Reference proteome</keyword>
<proteinExistence type="predicted"/>
<protein>
    <submittedName>
        <fullName evidence="3">Regulator of RpoS</fullName>
    </submittedName>
</protein>
<dbReference type="InterPro" id="IPR001789">
    <property type="entry name" value="Sig_transdc_resp-reg_receiver"/>
</dbReference>
<dbReference type="SUPFAM" id="SSF52172">
    <property type="entry name" value="CheY-like"/>
    <property type="match status" value="1"/>
</dbReference>
<dbReference type="InterPro" id="IPR011006">
    <property type="entry name" value="CheY-like_superfamily"/>
</dbReference>
<dbReference type="AlphaFoldDB" id="A0A1Y6MIB6"/>
<dbReference type="Pfam" id="PF00072">
    <property type="entry name" value="Response_reg"/>
    <property type="match status" value="1"/>
</dbReference>
<dbReference type="PANTHER" id="PTHR43228:SF1">
    <property type="entry name" value="TWO-COMPONENT RESPONSE REGULATOR ARR22"/>
    <property type="match status" value="1"/>
</dbReference>
<feature type="modified residue" description="4-aspartylphosphate" evidence="1">
    <location>
        <position position="95"/>
    </location>
</feature>
<dbReference type="Gene3D" id="3.40.50.2300">
    <property type="match status" value="1"/>
</dbReference>
<reference evidence="4" key="1">
    <citation type="submission" date="2017-06" db="EMBL/GenBank/DDBJ databases">
        <authorList>
            <person name="Rodrigo-Torres L."/>
            <person name="Arahal R.D."/>
            <person name="Lucena T."/>
        </authorList>
    </citation>
    <scope>NUCLEOTIDE SEQUENCE [LARGE SCALE GENOMIC DNA]</scope>
    <source>
        <strain evidence="4">CECT 9190</strain>
    </source>
</reference>
<dbReference type="Proteomes" id="UP000195963">
    <property type="component" value="Unassembled WGS sequence"/>
</dbReference>
<accession>A0A1Y6MIB6</accession>
<dbReference type="EMBL" id="FYAK01000003">
    <property type="protein sequence ID" value="SMY35649.1"/>
    <property type="molecule type" value="Genomic_DNA"/>
</dbReference>
<dbReference type="GO" id="GO:0000160">
    <property type="term" value="P:phosphorelay signal transduction system"/>
    <property type="evidence" value="ECO:0007669"/>
    <property type="project" value="InterPro"/>
</dbReference>
<dbReference type="SMART" id="SM00448">
    <property type="entry name" value="REC"/>
    <property type="match status" value="1"/>
</dbReference>
<evidence type="ECO:0000313" key="4">
    <source>
        <dbReference type="Proteomes" id="UP000195963"/>
    </source>
</evidence>
<feature type="domain" description="Response regulatory" evidence="2">
    <location>
        <begin position="46"/>
        <end position="160"/>
    </location>
</feature>
<dbReference type="InterPro" id="IPR052048">
    <property type="entry name" value="ST_Response_Regulator"/>
</dbReference>
<organism evidence="3 4">
    <name type="scientific">Photobacterium malacitanum</name>
    <dbReference type="NCBI Taxonomy" id="2204294"/>
    <lineage>
        <taxon>Bacteria</taxon>
        <taxon>Pseudomonadati</taxon>
        <taxon>Pseudomonadota</taxon>
        <taxon>Gammaproteobacteria</taxon>
        <taxon>Vibrionales</taxon>
        <taxon>Vibrionaceae</taxon>
        <taxon>Photobacterium</taxon>
    </lineage>
</organism>
<dbReference type="InterPro" id="IPR036457">
    <property type="entry name" value="PPM-type-like_dom_sf"/>
</dbReference>
<sequence length="389" mass="42778">MLSDITEINFVATTNFSGPKLVLLMLAYTLIDVVMKKERLLLKGKTVLIVEDDPVFRTMIVGFLKSQGCVVREAEDGLVGLKALKDNIPDLLLCDLAMPVMTGMEFVEEVALQYPMIPVIVISGTGNMTDVAQALRLGVKDFLIKPIDNIMTLKSAIASVLKMQDSAKQQQQDFSQRWLVDGDDAGLVEEELQWHISELKNNPQAARELLMGLMPNLQSHHGRWKLSYRALQSAEMSPVIFDYIWLIDGQLAFYMVDTSSGGENSTATALLIRACFNDCLRRQGNYLSSVQHLVSQIELGLKYSGYATPVKGLFGVFNLAEKQLQLIAAGIGGQLQVGEQCATITAGEWLGNEACNNPLVILPMSDSGGRLSLSDIQHANFSVNFETVT</sequence>
<evidence type="ECO:0000256" key="1">
    <source>
        <dbReference type="PROSITE-ProRule" id="PRU00169"/>
    </source>
</evidence>
<keyword evidence="1" id="KW-0597">Phosphoprotein</keyword>
<evidence type="ECO:0000313" key="3">
    <source>
        <dbReference type="EMBL" id="SMY35649.1"/>
    </source>
</evidence>
<dbReference type="Gene3D" id="3.60.40.10">
    <property type="entry name" value="PPM-type phosphatase domain"/>
    <property type="match status" value="1"/>
</dbReference>
<gene>
    <name evidence="3" type="primary">rssB</name>
    <name evidence="3" type="ORF">PMAL9190_02018</name>
</gene>
<dbReference type="PROSITE" id="PS50110">
    <property type="entry name" value="RESPONSE_REGULATORY"/>
    <property type="match status" value="1"/>
</dbReference>